<gene>
    <name evidence="1" type="ORF">TCLT_LOCUS357</name>
</gene>
<protein>
    <submittedName>
        <fullName evidence="1 3">Uncharacterized protein</fullName>
    </submittedName>
</protein>
<name>A0A0N5CJY3_THECL</name>
<dbReference type="WBParaSite" id="TCLT_0000035601-mRNA-1">
    <property type="protein sequence ID" value="TCLT_0000035601-mRNA-1"/>
    <property type="gene ID" value="TCLT_0000035601"/>
</dbReference>
<proteinExistence type="predicted"/>
<accession>A0A0N5CJY3</accession>
<keyword evidence="2" id="KW-1185">Reference proteome</keyword>
<evidence type="ECO:0000313" key="2">
    <source>
        <dbReference type="Proteomes" id="UP000276776"/>
    </source>
</evidence>
<evidence type="ECO:0000313" key="1">
    <source>
        <dbReference type="EMBL" id="VDM95292.1"/>
    </source>
</evidence>
<sequence length="45" mass="5239">MREKEKKEVIGEMKEKPMKVLLIADSFESRFLPVTYNSSMVSNAF</sequence>
<reference evidence="1 2" key="2">
    <citation type="submission" date="2018-11" db="EMBL/GenBank/DDBJ databases">
        <authorList>
            <consortium name="Pathogen Informatics"/>
        </authorList>
    </citation>
    <scope>NUCLEOTIDE SEQUENCE [LARGE SCALE GENOMIC DNA]</scope>
</reference>
<reference evidence="3" key="1">
    <citation type="submission" date="2017-02" db="UniProtKB">
        <authorList>
            <consortium name="WormBaseParasite"/>
        </authorList>
    </citation>
    <scope>IDENTIFICATION</scope>
</reference>
<dbReference type="EMBL" id="UYYF01000023">
    <property type="protein sequence ID" value="VDM95292.1"/>
    <property type="molecule type" value="Genomic_DNA"/>
</dbReference>
<dbReference type="Proteomes" id="UP000276776">
    <property type="component" value="Unassembled WGS sequence"/>
</dbReference>
<organism evidence="3">
    <name type="scientific">Thelazia callipaeda</name>
    <name type="common">Oriental eyeworm</name>
    <name type="synonym">Parasitic nematode</name>
    <dbReference type="NCBI Taxonomy" id="103827"/>
    <lineage>
        <taxon>Eukaryota</taxon>
        <taxon>Metazoa</taxon>
        <taxon>Ecdysozoa</taxon>
        <taxon>Nematoda</taxon>
        <taxon>Chromadorea</taxon>
        <taxon>Rhabditida</taxon>
        <taxon>Spirurina</taxon>
        <taxon>Spiruromorpha</taxon>
        <taxon>Thelazioidea</taxon>
        <taxon>Thelaziidae</taxon>
        <taxon>Thelazia</taxon>
    </lineage>
</organism>
<dbReference type="AlphaFoldDB" id="A0A0N5CJY3"/>
<evidence type="ECO:0000313" key="3">
    <source>
        <dbReference type="WBParaSite" id="TCLT_0000035601-mRNA-1"/>
    </source>
</evidence>